<gene>
    <name evidence="2" type="ORF">AVDCRST_MAG31-492</name>
</gene>
<proteinExistence type="predicted"/>
<evidence type="ECO:0000256" key="1">
    <source>
        <dbReference type="SAM" id="MobiDB-lite"/>
    </source>
</evidence>
<accession>A0A6J4SQU3</accession>
<feature type="non-terminal residue" evidence="2">
    <location>
        <position position="43"/>
    </location>
</feature>
<organism evidence="2">
    <name type="scientific">uncultured Sphingomonas sp</name>
    <dbReference type="NCBI Taxonomy" id="158754"/>
    <lineage>
        <taxon>Bacteria</taxon>
        <taxon>Pseudomonadati</taxon>
        <taxon>Pseudomonadota</taxon>
        <taxon>Alphaproteobacteria</taxon>
        <taxon>Sphingomonadales</taxon>
        <taxon>Sphingomonadaceae</taxon>
        <taxon>Sphingomonas</taxon>
        <taxon>environmental samples</taxon>
    </lineage>
</organism>
<feature type="region of interest" description="Disordered" evidence="1">
    <location>
        <begin position="1"/>
        <end position="21"/>
    </location>
</feature>
<feature type="non-terminal residue" evidence="2">
    <location>
        <position position="1"/>
    </location>
</feature>
<dbReference type="AlphaFoldDB" id="A0A6J4SQU3"/>
<reference evidence="2" key="1">
    <citation type="submission" date="2020-02" db="EMBL/GenBank/DDBJ databases">
        <authorList>
            <person name="Meier V. D."/>
        </authorList>
    </citation>
    <scope>NUCLEOTIDE SEQUENCE</scope>
    <source>
        <strain evidence="2">AVDCRST_MAG31</strain>
    </source>
</reference>
<name>A0A6J4SQU3_9SPHN</name>
<sequence length="43" mass="4389">CSLETLGSSGSNSPEAPTSKARLTIPFTSVSTLTLGHAKRLGD</sequence>
<protein>
    <submittedName>
        <fullName evidence="2">Uncharacterized protein</fullName>
    </submittedName>
</protein>
<evidence type="ECO:0000313" key="2">
    <source>
        <dbReference type="EMBL" id="CAA9502817.1"/>
    </source>
</evidence>
<feature type="compositionally biased region" description="Polar residues" evidence="1">
    <location>
        <begin position="1"/>
        <end position="16"/>
    </location>
</feature>
<dbReference type="EMBL" id="CADCWA010000035">
    <property type="protein sequence ID" value="CAA9502817.1"/>
    <property type="molecule type" value="Genomic_DNA"/>
</dbReference>